<evidence type="ECO:0000256" key="4">
    <source>
        <dbReference type="PROSITE-ProRule" id="PRU00125"/>
    </source>
</evidence>
<protein>
    <recommendedName>
        <fullName evidence="5">LIM zinc-binding domain-containing protein</fullName>
    </recommendedName>
</protein>
<dbReference type="STRING" id="1555241.A0A4P9XAE3"/>
<dbReference type="GO" id="GO:0046872">
    <property type="term" value="F:metal ion binding"/>
    <property type="evidence" value="ECO:0007669"/>
    <property type="project" value="UniProtKB-KW"/>
</dbReference>
<evidence type="ECO:0000313" key="7">
    <source>
        <dbReference type="EMBL" id="RKP02343.1"/>
    </source>
</evidence>
<dbReference type="SMART" id="SM00132">
    <property type="entry name" value="LIM"/>
    <property type="match status" value="3"/>
</dbReference>
<keyword evidence="3 4" id="KW-0440">LIM domain</keyword>
<keyword evidence="9" id="KW-1185">Reference proteome</keyword>
<evidence type="ECO:0000256" key="3">
    <source>
        <dbReference type="ARBA" id="ARBA00023038"/>
    </source>
</evidence>
<reference evidence="7" key="2">
    <citation type="submission" date="2018-04" db="EMBL/GenBank/DDBJ databases">
        <title>Leveraging single-cell genomics to expand the Fungal Tree of Life.</title>
        <authorList>
            <consortium name="DOE Joint Genome Institute"/>
            <person name="Ahrendt S.R."/>
            <person name="Quandt C.A."/>
            <person name="Ciobanu D."/>
            <person name="Clum A."/>
            <person name="Salamov A."/>
            <person name="Andreopoulos B."/>
            <person name="Cheng J.-F."/>
            <person name="Woyke T."/>
            <person name="Pelin A."/>
            <person name="Henrissat B."/>
            <person name="Benny G.L."/>
            <person name="Smith M.E."/>
            <person name="James T.Y."/>
            <person name="Grigoriev I.V."/>
        </authorList>
    </citation>
    <scope>NUCLEOTIDE SEQUENCE</scope>
    <source>
        <strain evidence="7">ATCC 52028</strain>
    </source>
</reference>
<dbReference type="PROSITE" id="PS50023">
    <property type="entry name" value="LIM_DOMAIN_2"/>
    <property type="match status" value="2"/>
</dbReference>
<feature type="domain" description="LIM zinc-binding" evidence="5">
    <location>
        <begin position="36"/>
        <end position="97"/>
    </location>
</feature>
<reference evidence="8 9" key="1">
    <citation type="journal article" date="2018" name="Nat. Microbiol.">
        <title>Leveraging single-cell genomics to expand the fungal tree of life.</title>
        <authorList>
            <person name="Ahrendt S.R."/>
            <person name="Quandt C.A."/>
            <person name="Ciobanu D."/>
            <person name="Clum A."/>
            <person name="Salamov A."/>
            <person name="Andreopoulos B."/>
            <person name="Cheng J.F."/>
            <person name="Woyke T."/>
            <person name="Pelin A."/>
            <person name="Henrissat B."/>
            <person name="Reynolds N.K."/>
            <person name="Benny G.L."/>
            <person name="Smith M.E."/>
            <person name="James T.Y."/>
            <person name="Grigoriev I.V."/>
        </authorList>
    </citation>
    <scope>NUCLEOTIDE SEQUENCE [LARGE SCALE GENOMIC DNA]</scope>
    <source>
        <strain evidence="8 9">ATCC 52028</strain>
    </source>
</reference>
<evidence type="ECO:0000313" key="8">
    <source>
        <dbReference type="Proteomes" id="UP000268535"/>
    </source>
</evidence>
<evidence type="ECO:0000313" key="6">
    <source>
        <dbReference type="EMBL" id="RKO97787.1"/>
    </source>
</evidence>
<dbReference type="Pfam" id="PF00412">
    <property type="entry name" value="LIM"/>
    <property type="match status" value="3"/>
</dbReference>
<dbReference type="PANTHER" id="PTHR24216:SF8">
    <property type="entry name" value="PAXILLIN, ISOFORM F"/>
    <property type="match status" value="1"/>
</dbReference>
<dbReference type="EMBL" id="ML014146">
    <property type="protein sequence ID" value="RKP02343.1"/>
    <property type="molecule type" value="Genomic_DNA"/>
</dbReference>
<dbReference type="EMBL" id="ML009167">
    <property type="protein sequence ID" value="RKO97787.1"/>
    <property type="molecule type" value="Genomic_DNA"/>
</dbReference>
<evidence type="ECO:0000313" key="9">
    <source>
        <dbReference type="Proteomes" id="UP000274922"/>
    </source>
</evidence>
<keyword evidence="1 4" id="KW-0479">Metal-binding</keyword>
<accession>A0A4P9XAE3</accession>
<evidence type="ECO:0000256" key="2">
    <source>
        <dbReference type="ARBA" id="ARBA00022833"/>
    </source>
</evidence>
<gene>
    <name evidence="6" type="ORF">CAUPRSCDRAFT_10559</name>
    <name evidence="7" type="ORF">CXG81DRAFT_18007</name>
</gene>
<dbReference type="FunFam" id="2.10.110.10:FF:000009">
    <property type="entry name" value="Paxillin isoform 1"/>
    <property type="match status" value="1"/>
</dbReference>
<feature type="domain" description="LIM zinc-binding" evidence="5">
    <location>
        <begin position="158"/>
        <end position="222"/>
    </location>
</feature>
<keyword evidence="2 4" id="KW-0862">Zinc</keyword>
<dbReference type="Proteomes" id="UP000274922">
    <property type="component" value="Unassembled WGS sequence"/>
</dbReference>
<dbReference type="PROSITE" id="PS00478">
    <property type="entry name" value="LIM_DOMAIN_1"/>
    <property type="match status" value="2"/>
</dbReference>
<dbReference type="PANTHER" id="PTHR24216">
    <property type="entry name" value="PAXILLIN-RELATED"/>
    <property type="match status" value="1"/>
</dbReference>
<dbReference type="AlphaFoldDB" id="A0A4P9XAE3"/>
<dbReference type="OrthoDB" id="15567at2759"/>
<dbReference type="InterPro" id="IPR001781">
    <property type="entry name" value="Znf_LIM"/>
</dbReference>
<reference evidence="6" key="3">
    <citation type="submission" date="2018-08" db="EMBL/GenBank/DDBJ databases">
        <title>Leveraging single-cell genomics to expand the Fungal Tree of Life.</title>
        <authorList>
            <consortium name="DOE Joint Genome Institute"/>
            <person name="Ahrendt S.R."/>
            <person name="Quandt C.A."/>
            <person name="Ciobanu D."/>
            <person name="Clum A."/>
            <person name="Salamov A."/>
            <person name="Andreopoulos B."/>
            <person name="Cheng J.-F."/>
            <person name="Woyke T."/>
            <person name="Pelin A."/>
            <person name="Henrissat B."/>
            <person name="Reynolds N."/>
            <person name="Benny G.L."/>
            <person name="Smith M.E."/>
            <person name="James T.Y."/>
            <person name="Grigoriev I.V."/>
        </authorList>
    </citation>
    <scope>NUCLEOTIDE SEQUENCE</scope>
    <source>
        <strain evidence="6">ATCC 52028</strain>
    </source>
</reference>
<organism evidence="7 9">
    <name type="scientific">Caulochytrium protostelioides</name>
    <dbReference type="NCBI Taxonomy" id="1555241"/>
    <lineage>
        <taxon>Eukaryota</taxon>
        <taxon>Fungi</taxon>
        <taxon>Fungi incertae sedis</taxon>
        <taxon>Chytridiomycota</taxon>
        <taxon>Chytridiomycota incertae sedis</taxon>
        <taxon>Chytridiomycetes</taxon>
        <taxon>Caulochytriales</taxon>
        <taxon>Caulochytriaceae</taxon>
        <taxon>Caulochytrium</taxon>
    </lineage>
</organism>
<sequence length="222" mass="25162">MDDLDKLLADLSAKVHGQGSGDPLAPCIDSTPENAVTCNFCNEFIMSDDYIIAGSNTFHKEHFFCSQCGELFPEEATFYQHEGRAYCEADFIAMFSEQCYGCNQPLLDNILDALGHKWHTRCFTCHYKGCTTNLSQQGFLTHNDEPFCATHYPAVASTLCMGCDKPIEGRCFTVNGRKFHIDHFICSFCKQRIELPNSPNQATFRWQSDKPFCMKCHIKLYG</sequence>
<dbReference type="SUPFAM" id="SSF57716">
    <property type="entry name" value="Glucocorticoid receptor-like (DNA-binding domain)"/>
    <property type="match status" value="2"/>
</dbReference>
<evidence type="ECO:0000259" key="5">
    <source>
        <dbReference type="PROSITE" id="PS50023"/>
    </source>
</evidence>
<dbReference type="Proteomes" id="UP000268535">
    <property type="component" value="Unassembled WGS sequence"/>
</dbReference>
<dbReference type="Gene3D" id="2.10.110.10">
    <property type="entry name" value="Cysteine Rich Protein"/>
    <property type="match status" value="3"/>
</dbReference>
<proteinExistence type="predicted"/>
<name>A0A4P9XAE3_9FUNG</name>
<evidence type="ECO:0000256" key="1">
    <source>
        <dbReference type="ARBA" id="ARBA00022723"/>
    </source>
</evidence>